<dbReference type="PANTHER" id="PTHR47177">
    <property type="entry name" value="F18C1.6 PROTEIN"/>
    <property type="match status" value="1"/>
</dbReference>
<dbReference type="InterPro" id="IPR011011">
    <property type="entry name" value="Znf_FYVE_PHD"/>
</dbReference>
<dbReference type="SUPFAM" id="SSF57850">
    <property type="entry name" value="RING/U-box"/>
    <property type="match status" value="1"/>
</dbReference>
<feature type="domain" description="PHD-type" evidence="7">
    <location>
        <begin position="473"/>
        <end position="522"/>
    </location>
</feature>
<feature type="region of interest" description="Disordered" evidence="5">
    <location>
        <begin position="1"/>
        <end position="269"/>
    </location>
</feature>
<evidence type="ECO:0000256" key="1">
    <source>
        <dbReference type="ARBA" id="ARBA00022723"/>
    </source>
</evidence>
<evidence type="ECO:0000256" key="6">
    <source>
        <dbReference type="SAM" id="Phobius"/>
    </source>
</evidence>
<comment type="caution">
    <text evidence="9">The sequence shown here is derived from an EMBL/GenBank/DDBJ whole genome shotgun (WGS) entry which is preliminary data.</text>
</comment>
<keyword evidence="2 4" id="KW-0863">Zinc-finger</keyword>
<keyword evidence="6" id="KW-1133">Transmembrane helix</keyword>
<feature type="compositionally biased region" description="Acidic residues" evidence="5">
    <location>
        <begin position="25"/>
        <end position="70"/>
    </location>
</feature>
<evidence type="ECO:0000256" key="5">
    <source>
        <dbReference type="SAM" id="MobiDB-lite"/>
    </source>
</evidence>
<dbReference type="Pfam" id="PF00628">
    <property type="entry name" value="PHD"/>
    <property type="match status" value="1"/>
</dbReference>
<evidence type="ECO:0000256" key="3">
    <source>
        <dbReference type="ARBA" id="ARBA00022833"/>
    </source>
</evidence>
<gene>
    <name evidence="9" type="ORF">Sango_0954900</name>
</gene>
<dbReference type="PANTHER" id="PTHR47177:SF3">
    <property type="entry name" value="F18C1.6 PROTEIN"/>
    <property type="match status" value="1"/>
</dbReference>
<feature type="compositionally biased region" description="Acidic residues" evidence="5">
    <location>
        <begin position="189"/>
        <end position="205"/>
    </location>
</feature>
<name>A0AAE1WYT9_9LAMI</name>
<feature type="region of interest" description="Disordered" evidence="5">
    <location>
        <begin position="570"/>
        <end position="592"/>
    </location>
</feature>
<feature type="compositionally biased region" description="Basic and acidic residues" evidence="5">
    <location>
        <begin position="171"/>
        <end position="188"/>
    </location>
</feature>
<dbReference type="Pfam" id="PF13639">
    <property type="entry name" value="zf-RING_2"/>
    <property type="match status" value="1"/>
</dbReference>
<keyword evidence="6" id="KW-0472">Membrane</keyword>
<dbReference type="CDD" id="cd16574">
    <property type="entry name" value="RING-HC_Topors"/>
    <property type="match status" value="1"/>
</dbReference>
<dbReference type="InterPro" id="IPR001841">
    <property type="entry name" value="Znf_RING"/>
</dbReference>
<dbReference type="SMART" id="SM00249">
    <property type="entry name" value="PHD"/>
    <property type="match status" value="1"/>
</dbReference>
<feature type="transmembrane region" description="Helical" evidence="6">
    <location>
        <begin position="742"/>
        <end position="761"/>
    </location>
</feature>
<dbReference type="Gene3D" id="3.30.40.10">
    <property type="entry name" value="Zinc/RING finger domain, C3HC4 (zinc finger)"/>
    <property type="match status" value="2"/>
</dbReference>
<evidence type="ECO:0000256" key="2">
    <source>
        <dbReference type="ARBA" id="ARBA00022771"/>
    </source>
</evidence>
<feature type="compositionally biased region" description="Acidic residues" evidence="5">
    <location>
        <begin position="107"/>
        <end position="118"/>
    </location>
</feature>
<keyword evidence="1" id="KW-0479">Metal-binding</keyword>
<dbReference type="InterPro" id="IPR019787">
    <property type="entry name" value="Znf_PHD-finger"/>
</dbReference>
<reference evidence="9" key="1">
    <citation type="submission" date="2020-06" db="EMBL/GenBank/DDBJ databases">
        <authorList>
            <person name="Li T."/>
            <person name="Hu X."/>
            <person name="Zhang T."/>
            <person name="Song X."/>
            <person name="Zhang H."/>
            <person name="Dai N."/>
            <person name="Sheng W."/>
            <person name="Hou X."/>
            <person name="Wei L."/>
        </authorList>
    </citation>
    <scope>NUCLEOTIDE SEQUENCE</scope>
    <source>
        <strain evidence="9">K16</strain>
        <tissue evidence="9">Leaf</tissue>
    </source>
</reference>
<dbReference type="PROSITE" id="PS50016">
    <property type="entry name" value="ZF_PHD_2"/>
    <property type="match status" value="1"/>
</dbReference>
<dbReference type="InterPro" id="IPR058746">
    <property type="entry name" value="Znf_RING-type_Topors"/>
</dbReference>
<evidence type="ECO:0000313" key="9">
    <source>
        <dbReference type="EMBL" id="KAK4402142.1"/>
    </source>
</evidence>
<protein>
    <submittedName>
        <fullName evidence="9">Uncharacterized protein</fullName>
    </submittedName>
</protein>
<reference evidence="9" key="2">
    <citation type="journal article" date="2024" name="Plant">
        <title>Genomic evolution and insights into agronomic trait innovations of Sesamum species.</title>
        <authorList>
            <person name="Miao H."/>
            <person name="Wang L."/>
            <person name="Qu L."/>
            <person name="Liu H."/>
            <person name="Sun Y."/>
            <person name="Le M."/>
            <person name="Wang Q."/>
            <person name="Wei S."/>
            <person name="Zheng Y."/>
            <person name="Lin W."/>
            <person name="Duan Y."/>
            <person name="Cao H."/>
            <person name="Xiong S."/>
            <person name="Wang X."/>
            <person name="Wei L."/>
            <person name="Li C."/>
            <person name="Ma Q."/>
            <person name="Ju M."/>
            <person name="Zhao R."/>
            <person name="Li G."/>
            <person name="Mu C."/>
            <person name="Tian Q."/>
            <person name="Mei H."/>
            <person name="Zhang T."/>
            <person name="Gao T."/>
            <person name="Zhang H."/>
        </authorList>
    </citation>
    <scope>NUCLEOTIDE SEQUENCE</scope>
    <source>
        <strain evidence="9">K16</strain>
    </source>
</reference>
<dbReference type="InterPro" id="IPR017907">
    <property type="entry name" value="Znf_RING_CS"/>
</dbReference>
<dbReference type="Proteomes" id="UP001289374">
    <property type="component" value="Unassembled WGS sequence"/>
</dbReference>
<keyword evidence="6" id="KW-0812">Transmembrane</keyword>
<dbReference type="InterPro" id="IPR001965">
    <property type="entry name" value="Znf_PHD"/>
</dbReference>
<dbReference type="EMBL" id="JACGWL010000005">
    <property type="protein sequence ID" value="KAK4402142.1"/>
    <property type="molecule type" value="Genomic_DNA"/>
</dbReference>
<keyword evidence="10" id="KW-1185">Reference proteome</keyword>
<accession>A0AAE1WYT9</accession>
<dbReference type="CDD" id="cd09272">
    <property type="entry name" value="RNase_HI_RT_Ty1"/>
    <property type="match status" value="1"/>
</dbReference>
<dbReference type="PROSITE" id="PS50089">
    <property type="entry name" value="ZF_RING_2"/>
    <property type="match status" value="1"/>
</dbReference>
<keyword evidence="3" id="KW-0862">Zinc</keyword>
<dbReference type="SUPFAM" id="SSF57903">
    <property type="entry name" value="FYVE/PHD zinc finger"/>
    <property type="match status" value="1"/>
</dbReference>
<evidence type="ECO:0000259" key="7">
    <source>
        <dbReference type="PROSITE" id="PS50016"/>
    </source>
</evidence>
<evidence type="ECO:0000313" key="10">
    <source>
        <dbReference type="Proteomes" id="UP001289374"/>
    </source>
</evidence>
<proteinExistence type="predicted"/>
<feature type="compositionally biased region" description="Basic residues" evidence="5">
    <location>
        <begin position="74"/>
        <end position="103"/>
    </location>
</feature>
<sequence length="816" mass="92449">MARGGKIGNKRKTRNKVRLEKQGSDESDEDYKVDEDEEFDESEDDYCSSLAEDESEESLGELEEEEEEEEWVKKKAKKVGKSRRGKGFQGRKKNGLVKPKNKKVAYSEEEEEDYDDDYLCGAKRRKKNKVSYKEEEDDYIEVFSKQEEDEFVDEKPRKKSRVPKTGISGDSCKENPRDKDKVPYREEKEDSEFDDSDDEDDEEFSPGEVLKRTRKKPGNRQDLKKKNRSNLFKEFRDENHNQRKKKMTTGWGWGRRRKPNVNSDSDFISSGSSDYEYTISEEEREQVREATEFCRRLNPSLRSSNSLKMMKEEEMLPSKTKRPGKKGKQKLIAMKIEVGKQVCGICLSEEGKRTVRGVLNCCSHYFCFACIMEWSKVESRCPLCKQRFATISRTARANDGQDLKDAVFPVPERDQNLLKELSFMYDDPVPMHFDNQAAIHIASNPIFHERTKHIEVYQPSEEELRGYLDPYENVLCTECQQGGDDAFMLLCDLCDSPAHTYCVGLGREVPDGNWYCDGCRPTALASSTAHALNPISDHGATNNLSVGASPVAAVRETFDLNEVYVPDTPLTQVTGHSQSPRPSIGLQATSPASGSGAFTLFERRRIQRQIHQLLNNRSRQSDRSDGMAPASGINLFGSLIGRDMVAATQNTGSLFSQIKQFEGEAFRNQASTSSDHSFAGLSQNQFAGINAGIGGGLGLQQLHPCGGPSNTGPDANTQAYQFREHKSHRLDDNSLLALKIKALYYGDWVLAFYFITLFCVAQKKFRNLEVFSGELLHVLLSTMVRCHCNLSSLRLQYLQGHCKDGYTHTILAEGRL</sequence>
<feature type="domain" description="RING-type" evidence="8">
    <location>
        <begin position="343"/>
        <end position="385"/>
    </location>
</feature>
<dbReference type="GO" id="GO:0008270">
    <property type="term" value="F:zinc ion binding"/>
    <property type="evidence" value="ECO:0007669"/>
    <property type="project" value="UniProtKB-KW"/>
</dbReference>
<organism evidence="9 10">
    <name type="scientific">Sesamum angolense</name>
    <dbReference type="NCBI Taxonomy" id="2727404"/>
    <lineage>
        <taxon>Eukaryota</taxon>
        <taxon>Viridiplantae</taxon>
        <taxon>Streptophyta</taxon>
        <taxon>Embryophyta</taxon>
        <taxon>Tracheophyta</taxon>
        <taxon>Spermatophyta</taxon>
        <taxon>Magnoliopsida</taxon>
        <taxon>eudicotyledons</taxon>
        <taxon>Gunneridae</taxon>
        <taxon>Pentapetalae</taxon>
        <taxon>asterids</taxon>
        <taxon>lamiids</taxon>
        <taxon>Lamiales</taxon>
        <taxon>Pedaliaceae</taxon>
        <taxon>Sesamum</taxon>
    </lineage>
</organism>
<evidence type="ECO:0000256" key="4">
    <source>
        <dbReference type="PROSITE-ProRule" id="PRU00175"/>
    </source>
</evidence>
<feature type="compositionally biased region" description="Basic and acidic residues" evidence="5">
    <location>
        <begin position="231"/>
        <end position="241"/>
    </location>
</feature>
<evidence type="ECO:0000259" key="8">
    <source>
        <dbReference type="PROSITE" id="PS50089"/>
    </source>
</evidence>
<dbReference type="AlphaFoldDB" id="A0AAE1WYT9"/>
<dbReference type="PROSITE" id="PS00518">
    <property type="entry name" value="ZF_RING_1"/>
    <property type="match status" value="1"/>
</dbReference>
<dbReference type="InterPro" id="IPR013083">
    <property type="entry name" value="Znf_RING/FYVE/PHD"/>
</dbReference>
<dbReference type="SMART" id="SM00184">
    <property type="entry name" value="RING"/>
    <property type="match status" value="1"/>
</dbReference>